<gene>
    <name evidence="1" type="ORF">PFISCL1PPCAC_27876</name>
</gene>
<comment type="caution">
    <text evidence="1">The sequence shown here is derived from an EMBL/GenBank/DDBJ whole genome shotgun (WGS) entry which is preliminary data.</text>
</comment>
<dbReference type="EMBL" id="BTSY01000007">
    <property type="protein sequence ID" value="GMT36579.1"/>
    <property type="molecule type" value="Genomic_DNA"/>
</dbReference>
<reference evidence="1" key="1">
    <citation type="submission" date="2023-10" db="EMBL/GenBank/DDBJ databases">
        <title>Genome assembly of Pristionchus species.</title>
        <authorList>
            <person name="Yoshida K."/>
            <person name="Sommer R.J."/>
        </authorList>
    </citation>
    <scope>NUCLEOTIDE SEQUENCE</scope>
    <source>
        <strain evidence="1">RS5133</strain>
    </source>
</reference>
<name>A0AAV5X3J4_9BILA</name>
<evidence type="ECO:0000313" key="1">
    <source>
        <dbReference type="EMBL" id="GMT36579.1"/>
    </source>
</evidence>
<dbReference type="Proteomes" id="UP001432322">
    <property type="component" value="Unassembled WGS sequence"/>
</dbReference>
<proteinExistence type="predicted"/>
<dbReference type="AlphaFoldDB" id="A0AAV5X3J4"/>
<keyword evidence="2" id="KW-1185">Reference proteome</keyword>
<evidence type="ECO:0000313" key="2">
    <source>
        <dbReference type="Proteomes" id="UP001432322"/>
    </source>
</evidence>
<feature type="non-terminal residue" evidence="1">
    <location>
        <position position="78"/>
    </location>
</feature>
<feature type="non-terminal residue" evidence="1">
    <location>
        <position position="1"/>
    </location>
</feature>
<organism evidence="1 2">
    <name type="scientific">Pristionchus fissidentatus</name>
    <dbReference type="NCBI Taxonomy" id="1538716"/>
    <lineage>
        <taxon>Eukaryota</taxon>
        <taxon>Metazoa</taxon>
        <taxon>Ecdysozoa</taxon>
        <taxon>Nematoda</taxon>
        <taxon>Chromadorea</taxon>
        <taxon>Rhabditida</taxon>
        <taxon>Rhabditina</taxon>
        <taxon>Diplogasteromorpha</taxon>
        <taxon>Diplogasteroidea</taxon>
        <taxon>Neodiplogasteridae</taxon>
        <taxon>Pristionchus</taxon>
    </lineage>
</organism>
<accession>A0AAV5X3J4</accession>
<sequence length="78" mass="8969">DLRQCGMDSFRDDVVDDKLNCSERLPIFLLISPILDIDFRKIVFAQLEIESTIDRLEHALVHGSLKMNVSSHADPRLF</sequence>
<protein>
    <submittedName>
        <fullName evidence="1">Uncharacterized protein</fullName>
    </submittedName>
</protein>